<evidence type="ECO:0000313" key="2">
    <source>
        <dbReference type="Proteomes" id="UP000315439"/>
    </source>
</evidence>
<dbReference type="OrthoDB" id="583175at2"/>
<comment type="caution">
    <text evidence="1">The sequence shown here is derived from an EMBL/GenBank/DDBJ whole genome shotgun (WGS) entry which is preliminary data.</text>
</comment>
<proteinExistence type="predicted"/>
<sequence>MNKNILIIFVALILIGCSDPLPNERLNYAGEWEGENMYLFISRDGGVEYERKSGSTTTSIDAPLKEFIGDDFVVGILFMDTTFEVSEPPHEFEGKWYMTVDGVRLTRIDD</sequence>
<protein>
    <submittedName>
        <fullName evidence="1">Uncharacterized protein</fullName>
    </submittedName>
</protein>
<dbReference type="Proteomes" id="UP000315439">
    <property type="component" value="Unassembled WGS sequence"/>
</dbReference>
<organism evidence="1 2">
    <name type="scientific">Aliikangiella coralliicola</name>
    <dbReference type="NCBI Taxonomy" id="2592383"/>
    <lineage>
        <taxon>Bacteria</taxon>
        <taxon>Pseudomonadati</taxon>
        <taxon>Pseudomonadota</taxon>
        <taxon>Gammaproteobacteria</taxon>
        <taxon>Oceanospirillales</taxon>
        <taxon>Pleioneaceae</taxon>
        <taxon>Aliikangiella</taxon>
    </lineage>
</organism>
<reference evidence="1 2" key="1">
    <citation type="submission" date="2019-07" db="EMBL/GenBank/DDBJ databases">
        <title>Draft genome for Aliikangiella sp. M105.</title>
        <authorList>
            <person name="Wang G."/>
        </authorList>
    </citation>
    <scope>NUCLEOTIDE SEQUENCE [LARGE SCALE GENOMIC DNA]</scope>
    <source>
        <strain evidence="1 2">M105</strain>
    </source>
</reference>
<name>A0A545UDR0_9GAMM</name>
<dbReference type="EMBL" id="VIKS01000007">
    <property type="protein sequence ID" value="TQV87601.1"/>
    <property type="molecule type" value="Genomic_DNA"/>
</dbReference>
<gene>
    <name evidence="1" type="ORF">FLL46_12075</name>
</gene>
<dbReference type="AlphaFoldDB" id="A0A545UDR0"/>
<dbReference type="PROSITE" id="PS51257">
    <property type="entry name" value="PROKAR_LIPOPROTEIN"/>
    <property type="match status" value="1"/>
</dbReference>
<evidence type="ECO:0000313" key="1">
    <source>
        <dbReference type="EMBL" id="TQV87601.1"/>
    </source>
</evidence>
<keyword evidence="2" id="KW-1185">Reference proteome</keyword>
<dbReference type="RefSeq" id="WP_142893779.1">
    <property type="nucleotide sequence ID" value="NZ_ML660164.1"/>
</dbReference>
<accession>A0A545UDR0</accession>